<protein>
    <submittedName>
        <fullName evidence="2">Uncharacterized protein</fullName>
    </submittedName>
</protein>
<proteinExistence type="predicted"/>
<feature type="compositionally biased region" description="Polar residues" evidence="1">
    <location>
        <begin position="49"/>
        <end position="58"/>
    </location>
</feature>
<dbReference type="OrthoDB" id="9833435at2"/>
<dbReference type="Proteomes" id="UP000261174">
    <property type="component" value="Unassembled WGS sequence"/>
</dbReference>
<keyword evidence="3" id="KW-1185">Reference proteome</keyword>
<accession>A0A3E1P2L4</accession>
<feature type="region of interest" description="Disordered" evidence="1">
    <location>
        <begin position="49"/>
        <end position="72"/>
    </location>
</feature>
<name>A0A3E1P2L4_9BACT</name>
<organism evidence="2 3">
    <name type="scientific">Chitinophaga silvisoli</name>
    <dbReference type="NCBI Taxonomy" id="2291814"/>
    <lineage>
        <taxon>Bacteria</taxon>
        <taxon>Pseudomonadati</taxon>
        <taxon>Bacteroidota</taxon>
        <taxon>Chitinophagia</taxon>
        <taxon>Chitinophagales</taxon>
        <taxon>Chitinophagaceae</taxon>
        <taxon>Chitinophaga</taxon>
    </lineage>
</organism>
<gene>
    <name evidence="2" type="ORF">DXN04_14085</name>
</gene>
<dbReference type="EMBL" id="QTJV01000004">
    <property type="protein sequence ID" value="RFM34407.1"/>
    <property type="molecule type" value="Genomic_DNA"/>
</dbReference>
<dbReference type="AlphaFoldDB" id="A0A3E1P2L4"/>
<feature type="compositionally biased region" description="Basic and acidic residues" evidence="1">
    <location>
        <begin position="60"/>
        <end position="70"/>
    </location>
</feature>
<comment type="caution">
    <text evidence="2">The sequence shown here is derived from an EMBL/GenBank/DDBJ whole genome shotgun (WGS) entry which is preliminary data.</text>
</comment>
<evidence type="ECO:0000256" key="1">
    <source>
        <dbReference type="SAM" id="MobiDB-lite"/>
    </source>
</evidence>
<evidence type="ECO:0000313" key="2">
    <source>
        <dbReference type="EMBL" id="RFM34407.1"/>
    </source>
</evidence>
<dbReference type="RefSeq" id="WP_116853991.1">
    <property type="nucleotide sequence ID" value="NZ_QTJV01000004.1"/>
</dbReference>
<reference evidence="2 3" key="1">
    <citation type="submission" date="2018-08" db="EMBL/GenBank/DDBJ databases">
        <title>Chitinophaga sp. K20C18050901, a novel bacterium isolated from forest soil.</title>
        <authorList>
            <person name="Wang C."/>
        </authorList>
    </citation>
    <scope>NUCLEOTIDE SEQUENCE [LARGE SCALE GENOMIC DNA]</scope>
    <source>
        <strain evidence="2 3">K20C18050901</strain>
    </source>
</reference>
<sequence>MESAFKFCIFDDIGEQHGKGRVMLEKDLIPGEDERGMVDRIAALVAQKLSQSSENSQPDYEERKSKDYTKKNSPILSDSKEAALIIKSAEFRERERLKRQIVRIAQRLEFTVEFAVSLAGKAIVDIALKRENATVACFMFNCGRLSCEPSTINLCVHSGFNRMLICTPGKVSTDEIYSYLPVNTINISIVSLDGLPDYLNNIGFENLRTENVFKGRKVIVEYTRISNEDAQVKSNAIIRILSKAQLK</sequence>
<evidence type="ECO:0000313" key="3">
    <source>
        <dbReference type="Proteomes" id="UP000261174"/>
    </source>
</evidence>